<dbReference type="InterPro" id="IPR051452">
    <property type="entry name" value="Diverse_Oxidoreductases"/>
</dbReference>
<dbReference type="STRING" id="536979.SAMN04488055_2442"/>
<dbReference type="GO" id="GO:0016491">
    <property type="term" value="F:oxidoreductase activity"/>
    <property type="evidence" value="ECO:0007669"/>
    <property type="project" value="UniProtKB-KW"/>
</dbReference>
<dbReference type="InterPro" id="IPR036010">
    <property type="entry name" value="2Fe-2S_ferredoxin-like_sf"/>
</dbReference>
<dbReference type="InterPro" id="IPR001041">
    <property type="entry name" value="2Fe-2S_ferredoxin-type"/>
</dbReference>
<dbReference type="PANTHER" id="PTHR44379">
    <property type="entry name" value="OXIDOREDUCTASE WITH IRON-SULFUR SUBUNIT"/>
    <property type="match status" value="1"/>
</dbReference>
<dbReference type="CDD" id="cd00207">
    <property type="entry name" value="fer2"/>
    <property type="match status" value="1"/>
</dbReference>
<dbReference type="SUPFAM" id="SSF47741">
    <property type="entry name" value="CO dehydrogenase ISP C-domain like"/>
    <property type="match status" value="1"/>
</dbReference>
<keyword evidence="5" id="KW-0411">Iron-sulfur</keyword>
<dbReference type="SUPFAM" id="SSF54292">
    <property type="entry name" value="2Fe-2S ferredoxin-like"/>
    <property type="match status" value="1"/>
</dbReference>
<keyword evidence="1" id="KW-0001">2Fe-2S</keyword>
<dbReference type="EMBL" id="FSRA01000001">
    <property type="protein sequence ID" value="SIN99432.1"/>
    <property type="molecule type" value="Genomic_DNA"/>
</dbReference>
<dbReference type="InterPro" id="IPR036884">
    <property type="entry name" value="2Fe-2S-bd_dom_sf"/>
</dbReference>
<dbReference type="OrthoDB" id="9796880at2"/>
<dbReference type="Gene3D" id="3.10.20.30">
    <property type="match status" value="1"/>
</dbReference>
<dbReference type="AlphaFoldDB" id="A0A1N6FW43"/>
<keyword evidence="3" id="KW-0560">Oxidoreductase</keyword>
<protein>
    <submittedName>
        <fullName evidence="7">Xanthine dehydrogenase YagT iron-sulfur-binding subunit</fullName>
    </submittedName>
</protein>
<evidence type="ECO:0000313" key="7">
    <source>
        <dbReference type="EMBL" id="SIN99432.1"/>
    </source>
</evidence>
<keyword evidence="4" id="KW-0408">Iron</keyword>
<keyword evidence="8" id="KW-1185">Reference proteome</keyword>
<sequence length="146" mass="15697">MKINVNSTDYTLDVPDNTTLLDALRIHLNLTGSKYGCGEGACGACKVLVDGRAMPSCITPVASVQNKAILTIEGLEKDGKLHPMQQAFLDADAFQCAYCSSGMIMAAIALKMKNPKPSRQEIIDAMQGNICRCCVYPRIINAISKA</sequence>
<organism evidence="7 8">
    <name type="scientific">Chitinophaga niabensis</name>
    <dbReference type="NCBI Taxonomy" id="536979"/>
    <lineage>
        <taxon>Bacteria</taxon>
        <taxon>Pseudomonadati</taxon>
        <taxon>Bacteroidota</taxon>
        <taxon>Chitinophagia</taxon>
        <taxon>Chitinophagales</taxon>
        <taxon>Chitinophagaceae</taxon>
        <taxon>Chitinophaga</taxon>
    </lineage>
</organism>
<dbReference type="PROSITE" id="PS51085">
    <property type="entry name" value="2FE2S_FER_2"/>
    <property type="match status" value="1"/>
</dbReference>
<dbReference type="Pfam" id="PF01799">
    <property type="entry name" value="Fer2_2"/>
    <property type="match status" value="1"/>
</dbReference>
<evidence type="ECO:0000256" key="2">
    <source>
        <dbReference type="ARBA" id="ARBA00022723"/>
    </source>
</evidence>
<reference evidence="8" key="1">
    <citation type="submission" date="2016-11" db="EMBL/GenBank/DDBJ databases">
        <authorList>
            <person name="Varghese N."/>
            <person name="Submissions S."/>
        </authorList>
    </citation>
    <scope>NUCLEOTIDE SEQUENCE [LARGE SCALE GENOMIC DNA]</scope>
    <source>
        <strain evidence="8">DSM 24787</strain>
    </source>
</reference>
<dbReference type="InterPro" id="IPR012675">
    <property type="entry name" value="Beta-grasp_dom_sf"/>
</dbReference>
<dbReference type="GO" id="GO:0046872">
    <property type="term" value="F:metal ion binding"/>
    <property type="evidence" value="ECO:0007669"/>
    <property type="project" value="UniProtKB-KW"/>
</dbReference>
<evidence type="ECO:0000259" key="6">
    <source>
        <dbReference type="PROSITE" id="PS51085"/>
    </source>
</evidence>
<evidence type="ECO:0000256" key="4">
    <source>
        <dbReference type="ARBA" id="ARBA00023004"/>
    </source>
</evidence>
<proteinExistence type="predicted"/>
<gene>
    <name evidence="7" type="ORF">SAMN04488055_2442</name>
</gene>
<feature type="domain" description="2Fe-2S ferredoxin-type" evidence="6">
    <location>
        <begin position="1"/>
        <end position="75"/>
    </location>
</feature>
<accession>A0A1N6FW43</accession>
<name>A0A1N6FW43_9BACT</name>
<dbReference type="Gene3D" id="1.10.150.120">
    <property type="entry name" value="[2Fe-2S]-binding domain"/>
    <property type="match status" value="1"/>
</dbReference>
<dbReference type="RefSeq" id="WP_074239506.1">
    <property type="nucleotide sequence ID" value="NZ_FSRA01000001.1"/>
</dbReference>
<dbReference type="GO" id="GO:0051537">
    <property type="term" value="F:2 iron, 2 sulfur cluster binding"/>
    <property type="evidence" value="ECO:0007669"/>
    <property type="project" value="UniProtKB-KW"/>
</dbReference>
<dbReference type="InterPro" id="IPR002888">
    <property type="entry name" value="2Fe-2S-bd"/>
</dbReference>
<dbReference type="InterPro" id="IPR006058">
    <property type="entry name" value="2Fe2S_fd_BS"/>
</dbReference>
<evidence type="ECO:0000256" key="5">
    <source>
        <dbReference type="ARBA" id="ARBA00023014"/>
    </source>
</evidence>
<dbReference type="Proteomes" id="UP000185003">
    <property type="component" value="Unassembled WGS sequence"/>
</dbReference>
<evidence type="ECO:0000313" key="8">
    <source>
        <dbReference type="Proteomes" id="UP000185003"/>
    </source>
</evidence>
<evidence type="ECO:0000256" key="1">
    <source>
        <dbReference type="ARBA" id="ARBA00022714"/>
    </source>
</evidence>
<dbReference type="Pfam" id="PF00111">
    <property type="entry name" value="Fer2"/>
    <property type="match status" value="1"/>
</dbReference>
<keyword evidence="2" id="KW-0479">Metal-binding</keyword>
<evidence type="ECO:0000256" key="3">
    <source>
        <dbReference type="ARBA" id="ARBA00023002"/>
    </source>
</evidence>
<dbReference type="PROSITE" id="PS00197">
    <property type="entry name" value="2FE2S_FER_1"/>
    <property type="match status" value="1"/>
</dbReference>
<dbReference type="PANTHER" id="PTHR44379:SF2">
    <property type="entry name" value="BLR6218 PROTEIN"/>
    <property type="match status" value="1"/>
</dbReference>